<keyword evidence="10" id="KW-1003">Cell membrane</keyword>
<name>A0A4R3T967_9FIRM</name>
<keyword evidence="4 10" id="KW-0813">Transport</keyword>
<evidence type="ECO:0000256" key="10">
    <source>
        <dbReference type="HAMAP-Rule" id="MF_00815"/>
    </source>
</evidence>
<evidence type="ECO:0000256" key="1">
    <source>
        <dbReference type="ARBA" id="ARBA00003456"/>
    </source>
</evidence>
<dbReference type="CDD" id="cd12151">
    <property type="entry name" value="F1-ATPase_gamma"/>
    <property type="match status" value="1"/>
</dbReference>
<sequence length="285" mass="32477">MAAGKLEIKARIRSVESTKKITKAMQLVATSKLKKQKQYMEENREYAHYLKETVQEILSSIEHSRHPYLSKNEGVKPFTIVFTSDMGLCGGYNANIFRMLLNDIGNVGDFVMIGSRGVNWSRNKDFHVVMEETDFEDDCYSELVTIADHALDLYRKKEISEIRILYTHFVNSVSFEPQLVTLLPVEKDKEREKKTSALTIFEPAGDQILDTLVPMYVRSLLYSYFLETKTSEQASRRMAMESATDNAEEIKETLELQFNQARQAAITQEITEIVGGVNAMEGVSS</sequence>
<dbReference type="GO" id="GO:0005886">
    <property type="term" value="C:plasma membrane"/>
    <property type="evidence" value="ECO:0007669"/>
    <property type="project" value="UniProtKB-SubCell"/>
</dbReference>
<protein>
    <recommendedName>
        <fullName evidence="10">ATP synthase gamma chain</fullName>
    </recommendedName>
    <alternativeName>
        <fullName evidence="10">ATP synthase F1 sector gamma subunit</fullName>
    </alternativeName>
    <alternativeName>
        <fullName evidence="10">F-ATPase gamma subunit</fullName>
    </alternativeName>
</protein>
<evidence type="ECO:0000313" key="11">
    <source>
        <dbReference type="EMBL" id="TCU57669.1"/>
    </source>
</evidence>
<evidence type="ECO:0000256" key="6">
    <source>
        <dbReference type="ARBA" id="ARBA00023065"/>
    </source>
</evidence>
<accession>A0A4R3T967</accession>
<dbReference type="Gene3D" id="3.40.1380.10">
    <property type="match status" value="1"/>
</dbReference>
<keyword evidence="12" id="KW-1185">Reference proteome</keyword>
<dbReference type="GO" id="GO:0005524">
    <property type="term" value="F:ATP binding"/>
    <property type="evidence" value="ECO:0007669"/>
    <property type="project" value="UniProtKB-UniRule"/>
</dbReference>
<evidence type="ECO:0000256" key="7">
    <source>
        <dbReference type="ARBA" id="ARBA00023136"/>
    </source>
</evidence>
<dbReference type="Gene3D" id="1.10.287.80">
    <property type="entry name" value="ATP synthase, gamma subunit, helix hairpin domain"/>
    <property type="match status" value="1"/>
</dbReference>
<keyword evidence="5 10" id="KW-0375">Hydrogen ion transport</keyword>
<evidence type="ECO:0000313" key="12">
    <source>
        <dbReference type="Proteomes" id="UP000295773"/>
    </source>
</evidence>
<dbReference type="GO" id="GO:0042777">
    <property type="term" value="P:proton motive force-driven plasma membrane ATP synthesis"/>
    <property type="evidence" value="ECO:0007669"/>
    <property type="project" value="UniProtKB-UniRule"/>
</dbReference>
<keyword evidence="6 10" id="KW-0406">Ion transport</keyword>
<evidence type="ECO:0000256" key="3">
    <source>
        <dbReference type="ARBA" id="ARBA00007681"/>
    </source>
</evidence>
<dbReference type="NCBIfam" id="TIGR01146">
    <property type="entry name" value="ATPsyn_F1gamma"/>
    <property type="match status" value="1"/>
</dbReference>
<dbReference type="EMBL" id="SMBP01000017">
    <property type="protein sequence ID" value="TCU57669.1"/>
    <property type="molecule type" value="Genomic_DNA"/>
</dbReference>
<dbReference type="Pfam" id="PF00231">
    <property type="entry name" value="ATP-synt"/>
    <property type="match status" value="1"/>
</dbReference>
<dbReference type="GO" id="GO:0045259">
    <property type="term" value="C:proton-transporting ATP synthase complex"/>
    <property type="evidence" value="ECO:0007669"/>
    <property type="project" value="UniProtKB-KW"/>
</dbReference>
<dbReference type="HAMAP" id="MF_00815">
    <property type="entry name" value="ATP_synth_gamma_bact"/>
    <property type="match status" value="1"/>
</dbReference>
<reference evidence="11 12" key="1">
    <citation type="submission" date="2019-03" db="EMBL/GenBank/DDBJ databases">
        <title>Genomic Encyclopedia of Type Strains, Phase IV (KMG-IV): sequencing the most valuable type-strain genomes for metagenomic binning, comparative biology and taxonomic classification.</title>
        <authorList>
            <person name="Goeker M."/>
        </authorList>
    </citation>
    <scope>NUCLEOTIDE SEQUENCE [LARGE SCALE GENOMIC DNA]</scope>
    <source>
        <strain evidence="11 12">DSM 29481</strain>
    </source>
</reference>
<evidence type="ECO:0000256" key="9">
    <source>
        <dbReference type="ARBA" id="ARBA00023310"/>
    </source>
</evidence>
<keyword evidence="9 10" id="KW-0066">ATP synthesis</keyword>
<keyword evidence="8 10" id="KW-0139">CF(1)</keyword>
<dbReference type="PRINTS" id="PR00126">
    <property type="entry name" value="ATPASEGAMMA"/>
</dbReference>
<organism evidence="11 12">
    <name type="scientific">Longicatena caecimuris</name>
    <dbReference type="NCBI Taxonomy" id="1796635"/>
    <lineage>
        <taxon>Bacteria</taxon>
        <taxon>Bacillati</taxon>
        <taxon>Bacillota</taxon>
        <taxon>Erysipelotrichia</taxon>
        <taxon>Erysipelotrichales</taxon>
        <taxon>Erysipelotrichaceae</taxon>
        <taxon>Longicatena</taxon>
    </lineage>
</organism>
<keyword evidence="7 10" id="KW-0472">Membrane</keyword>
<dbReference type="RefSeq" id="WP_132225250.1">
    <property type="nucleotide sequence ID" value="NZ_JANKBG010000016.1"/>
</dbReference>
<proteinExistence type="inferred from homology"/>
<dbReference type="InterPro" id="IPR035968">
    <property type="entry name" value="ATP_synth_F1_ATPase_gsu"/>
</dbReference>
<dbReference type="SUPFAM" id="SSF52943">
    <property type="entry name" value="ATP synthase (F1-ATPase), gamma subunit"/>
    <property type="match status" value="1"/>
</dbReference>
<comment type="similarity">
    <text evidence="3 10">Belongs to the ATPase gamma chain family.</text>
</comment>
<comment type="subcellular location">
    <subcellularLocation>
        <location evidence="10">Cell membrane</location>
        <topology evidence="10">Peripheral membrane protein</topology>
    </subcellularLocation>
    <subcellularLocation>
        <location evidence="2">Membrane</location>
        <topology evidence="2">Peripheral membrane protein</topology>
    </subcellularLocation>
</comment>
<evidence type="ECO:0000256" key="5">
    <source>
        <dbReference type="ARBA" id="ARBA00022781"/>
    </source>
</evidence>
<dbReference type="InterPro" id="IPR000131">
    <property type="entry name" value="ATP_synth_F1_gsu"/>
</dbReference>
<gene>
    <name evidence="10" type="primary">atpG</name>
    <name evidence="11" type="ORF">EDD61_11756</name>
</gene>
<comment type="caution">
    <text evidence="11">The sequence shown here is derived from an EMBL/GenBank/DDBJ whole genome shotgun (WGS) entry which is preliminary data.</text>
</comment>
<dbReference type="PANTHER" id="PTHR11693">
    <property type="entry name" value="ATP SYNTHASE GAMMA CHAIN"/>
    <property type="match status" value="1"/>
</dbReference>
<evidence type="ECO:0000256" key="8">
    <source>
        <dbReference type="ARBA" id="ARBA00023196"/>
    </source>
</evidence>
<evidence type="ECO:0000256" key="4">
    <source>
        <dbReference type="ARBA" id="ARBA00022448"/>
    </source>
</evidence>
<dbReference type="Proteomes" id="UP000295773">
    <property type="component" value="Unassembled WGS sequence"/>
</dbReference>
<dbReference type="GO" id="GO:0046933">
    <property type="term" value="F:proton-transporting ATP synthase activity, rotational mechanism"/>
    <property type="evidence" value="ECO:0007669"/>
    <property type="project" value="UniProtKB-UniRule"/>
</dbReference>
<comment type="subunit">
    <text evidence="10">F-type ATPases have 2 components, CF(1) - the catalytic core - and CF(0) - the membrane proton channel. CF(1) has five subunits: alpha(3), beta(3), gamma(1), delta(1), epsilon(1). CF(0) has three main subunits: a, b and c.</text>
</comment>
<dbReference type="PANTHER" id="PTHR11693:SF22">
    <property type="entry name" value="ATP SYNTHASE SUBUNIT GAMMA, MITOCHONDRIAL"/>
    <property type="match status" value="1"/>
</dbReference>
<comment type="function">
    <text evidence="1 10">Produces ATP from ADP in the presence of a proton gradient across the membrane. The gamma chain is believed to be important in regulating ATPase activity and the flow of protons through the CF(0) complex.</text>
</comment>
<evidence type="ECO:0000256" key="2">
    <source>
        <dbReference type="ARBA" id="ARBA00004170"/>
    </source>
</evidence>
<dbReference type="AlphaFoldDB" id="A0A4R3T967"/>